<dbReference type="AlphaFoldDB" id="A0A3P7NJX4"/>
<accession>A0A3P7NJX4</accession>
<evidence type="ECO:0000313" key="2">
    <source>
        <dbReference type="Proteomes" id="UP000281553"/>
    </source>
</evidence>
<reference evidence="1 2" key="1">
    <citation type="submission" date="2018-11" db="EMBL/GenBank/DDBJ databases">
        <authorList>
            <consortium name="Pathogen Informatics"/>
        </authorList>
    </citation>
    <scope>NUCLEOTIDE SEQUENCE [LARGE SCALE GENOMIC DNA]</scope>
</reference>
<gene>
    <name evidence="1" type="ORF">DILT_LOCUS18984</name>
</gene>
<protein>
    <submittedName>
        <fullName evidence="1">Uncharacterized protein</fullName>
    </submittedName>
</protein>
<dbReference type="EMBL" id="UYRU01106601">
    <property type="protein sequence ID" value="VDN43065.1"/>
    <property type="molecule type" value="Genomic_DNA"/>
</dbReference>
<proteinExistence type="predicted"/>
<evidence type="ECO:0000313" key="1">
    <source>
        <dbReference type="EMBL" id="VDN43065.1"/>
    </source>
</evidence>
<dbReference type="Proteomes" id="UP000281553">
    <property type="component" value="Unassembled WGS sequence"/>
</dbReference>
<name>A0A3P7NJX4_DIBLA</name>
<sequence>MSTCKCGLPPSLWHLCGHHSPRTGQLQLCRCRRLRLRCGCLAQEYPCG</sequence>
<keyword evidence="2" id="KW-1185">Reference proteome</keyword>
<organism evidence="1 2">
    <name type="scientific">Dibothriocephalus latus</name>
    <name type="common">Fish tapeworm</name>
    <name type="synonym">Diphyllobothrium latum</name>
    <dbReference type="NCBI Taxonomy" id="60516"/>
    <lineage>
        <taxon>Eukaryota</taxon>
        <taxon>Metazoa</taxon>
        <taxon>Spiralia</taxon>
        <taxon>Lophotrochozoa</taxon>
        <taxon>Platyhelminthes</taxon>
        <taxon>Cestoda</taxon>
        <taxon>Eucestoda</taxon>
        <taxon>Diphyllobothriidea</taxon>
        <taxon>Diphyllobothriidae</taxon>
        <taxon>Dibothriocephalus</taxon>
    </lineage>
</organism>